<gene>
    <name evidence="2" type="ORF">EVJ58_g10880</name>
</gene>
<organism evidence="2 3">
    <name type="scientific">Rhodofomes roseus</name>
    <dbReference type="NCBI Taxonomy" id="34475"/>
    <lineage>
        <taxon>Eukaryota</taxon>
        <taxon>Fungi</taxon>
        <taxon>Dikarya</taxon>
        <taxon>Basidiomycota</taxon>
        <taxon>Agaricomycotina</taxon>
        <taxon>Agaricomycetes</taxon>
        <taxon>Polyporales</taxon>
        <taxon>Rhodofomes</taxon>
    </lineage>
</organism>
<feature type="region of interest" description="Disordered" evidence="1">
    <location>
        <begin position="70"/>
        <end position="98"/>
    </location>
</feature>
<sequence>MPGPRNMKKKAKQEAKKARRSLGGRPLDDEQDAPSGPPAQAAYADEHGAVYPPDNAQTVADAAYPYDQSEVAGAPQCDPPYYPVETYPNDGPHTAPAPYSQPSIPIAHEEHENIHPSLVNEPFIYDPGNGPRVRNVPAFLASSFAAPPTLDDPLCAEFAQEEMLEMLFSVLPEETAMILWYNKSRIGARVCPACQRLYRLGDALPEHMLDEDSIPKPNEPIAPNLLREQELSGLCSPMCFVLAAFNYPGAIRSAWGRMAEELDAETWDLLDGPGTSAVQNDRGLGMLLKMTRCADLGLGEMFFPDEELPPEDDQGDYEEEYSDEEDYGVEVSRLVREPEKVSLPRLEGGLGVQPAEGELTRSVNVLSLTA</sequence>
<dbReference type="Proteomes" id="UP000298390">
    <property type="component" value="Unassembled WGS sequence"/>
</dbReference>
<reference evidence="2 3" key="1">
    <citation type="submission" date="2019-01" db="EMBL/GenBank/DDBJ databases">
        <title>Genome sequencing of the rare red list fungi Fomitopsis rosea.</title>
        <authorList>
            <person name="Buettner E."/>
            <person name="Kellner H."/>
        </authorList>
    </citation>
    <scope>NUCLEOTIDE SEQUENCE [LARGE SCALE GENOMIC DNA]</scope>
    <source>
        <strain evidence="2 3">DSM 105464</strain>
    </source>
</reference>
<name>A0A4Y9XQK1_9APHY</name>
<evidence type="ECO:0000256" key="1">
    <source>
        <dbReference type="SAM" id="MobiDB-lite"/>
    </source>
</evidence>
<proteinExistence type="predicted"/>
<dbReference type="STRING" id="34475.A0A4Y9XQK1"/>
<comment type="caution">
    <text evidence="2">The sequence shown here is derived from an EMBL/GenBank/DDBJ whole genome shotgun (WGS) entry which is preliminary data.</text>
</comment>
<dbReference type="EMBL" id="SEKV01001366">
    <property type="protein sequence ID" value="TFY50809.1"/>
    <property type="molecule type" value="Genomic_DNA"/>
</dbReference>
<feature type="region of interest" description="Disordered" evidence="1">
    <location>
        <begin position="305"/>
        <end position="328"/>
    </location>
</feature>
<accession>A0A4Y9XQK1</accession>
<dbReference type="AlphaFoldDB" id="A0A4Y9XQK1"/>
<feature type="region of interest" description="Disordered" evidence="1">
    <location>
        <begin position="1"/>
        <end position="57"/>
    </location>
</feature>
<feature type="compositionally biased region" description="Basic residues" evidence="1">
    <location>
        <begin position="1"/>
        <end position="22"/>
    </location>
</feature>
<evidence type="ECO:0000313" key="3">
    <source>
        <dbReference type="Proteomes" id="UP000298390"/>
    </source>
</evidence>
<protein>
    <submittedName>
        <fullName evidence="2">Uncharacterized protein</fullName>
    </submittedName>
</protein>
<evidence type="ECO:0000313" key="2">
    <source>
        <dbReference type="EMBL" id="TFY50809.1"/>
    </source>
</evidence>